<evidence type="ECO:0000313" key="5">
    <source>
        <dbReference type="Proteomes" id="UP000614216"/>
    </source>
</evidence>
<dbReference type="Pfam" id="PF04397">
    <property type="entry name" value="LytTR"/>
    <property type="match status" value="1"/>
</dbReference>
<proteinExistence type="predicted"/>
<dbReference type="PANTHER" id="PTHR37299">
    <property type="entry name" value="TRANSCRIPTIONAL REGULATOR-RELATED"/>
    <property type="match status" value="1"/>
</dbReference>
<evidence type="ECO:0000259" key="2">
    <source>
        <dbReference type="PROSITE" id="PS50110"/>
    </source>
</evidence>
<evidence type="ECO:0000313" key="4">
    <source>
        <dbReference type="EMBL" id="MBL6447058.1"/>
    </source>
</evidence>
<dbReference type="AlphaFoldDB" id="A0A937FXZ1"/>
<feature type="domain" description="HTH LytTR-type" evidence="3">
    <location>
        <begin position="136"/>
        <end position="234"/>
    </location>
</feature>
<dbReference type="GO" id="GO:0003677">
    <property type="term" value="F:DNA binding"/>
    <property type="evidence" value="ECO:0007669"/>
    <property type="project" value="InterPro"/>
</dbReference>
<dbReference type="SMART" id="SM00850">
    <property type="entry name" value="LytTR"/>
    <property type="match status" value="1"/>
</dbReference>
<gene>
    <name evidence="4" type="ORF">JMN32_12115</name>
</gene>
<keyword evidence="1" id="KW-0597">Phosphoprotein</keyword>
<dbReference type="InterPro" id="IPR007492">
    <property type="entry name" value="LytTR_DNA-bd_dom"/>
</dbReference>
<sequence length="234" mass="26624">MMEKVYVVEDMAVARAALIQSLEDNNYDIAGSAASAEKAWSEIKSKEIDIVLVDINLTGEHDGIWLAQKIRSDCNMPLIFLTAYGDKSTLDQLKTLHPNGYLMKPYNEPTLITTISIALRSFYNPEPSKPAKDHSIFIKNRGLQVKLEVAKIQYIKSDSNYIDIYSEEGRYTIREKLESFLELLHCASIVRVHQRYAINASYIKAISNTTVFLPPVRIPVSKKYRKNLLSLLDH</sequence>
<dbReference type="SMART" id="SM00448">
    <property type="entry name" value="REC"/>
    <property type="match status" value="1"/>
</dbReference>
<organism evidence="4 5">
    <name type="scientific">Fulvivirga marina</name>
    <dbReference type="NCBI Taxonomy" id="2494733"/>
    <lineage>
        <taxon>Bacteria</taxon>
        <taxon>Pseudomonadati</taxon>
        <taxon>Bacteroidota</taxon>
        <taxon>Cytophagia</taxon>
        <taxon>Cytophagales</taxon>
        <taxon>Fulvivirgaceae</taxon>
        <taxon>Fulvivirga</taxon>
    </lineage>
</organism>
<accession>A0A937FXZ1</accession>
<dbReference type="InterPro" id="IPR011006">
    <property type="entry name" value="CheY-like_superfamily"/>
</dbReference>
<dbReference type="RefSeq" id="WP_202856587.1">
    <property type="nucleotide sequence ID" value="NZ_JAEUGD010000042.1"/>
</dbReference>
<dbReference type="SUPFAM" id="SSF52172">
    <property type="entry name" value="CheY-like"/>
    <property type="match status" value="1"/>
</dbReference>
<dbReference type="EMBL" id="JAEUGD010000042">
    <property type="protein sequence ID" value="MBL6447058.1"/>
    <property type="molecule type" value="Genomic_DNA"/>
</dbReference>
<dbReference type="InterPro" id="IPR046947">
    <property type="entry name" value="LytR-like"/>
</dbReference>
<dbReference type="PANTHER" id="PTHR37299:SF1">
    <property type="entry name" value="STAGE 0 SPORULATION PROTEIN A HOMOLOG"/>
    <property type="match status" value="1"/>
</dbReference>
<dbReference type="PROSITE" id="PS50930">
    <property type="entry name" value="HTH_LYTTR"/>
    <property type="match status" value="1"/>
</dbReference>
<feature type="domain" description="Response regulatory" evidence="2">
    <location>
        <begin position="4"/>
        <end position="119"/>
    </location>
</feature>
<comment type="caution">
    <text evidence="4">The sequence shown here is derived from an EMBL/GenBank/DDBJ whole genome shotgun (WGS) entry which is preliminary data.</text>
</comment>
<protein>
    <submittedName>
        <fullName evidence="4">Response regulator transcription factor</fullName>
    </submittedName>
</protein>
<evidence type="ECO:0000259" key="3">
    <source>
        <dbReference type="PROSITE" id="PS50930"/>
    </source>
</evidence>
<evidence type="ECO:0000256" key="1">
    <source>
        <dbReference type="PROSITE-ProRule" id="PRU00169"/>
    </source>
</evidence>
<dbReference type="GO" id="GO:0000156">
    <property type="term" value="F:phosphorelay response regulator activity"/>
    <property type="evidence" value="ECO:0007669"/>
    <property type="project" value="InterPro"/>
</dbReference>
<keyword evidence="5" id="KW-1185">Reference proteome</keyword>
<dbReference type="Proteomes" id="UP000614216">
    <property type="component" value="Unassembled WGS sequence"/>
</dbReference>
<name>A0A937FXZ1_9BACT</name>
<reference evidence="4" key="1">
    <citation type="submission" date="2021-01" db="EMBL/GenBank/DDBJ databases">
        <title>Fulvivirga kasyanovii gen. nov., sp nov., a novel member of the phylum Bacteroidetes isolated from seawater in a mussel farm.</title>
        <authorList>
            <person name="Zhao L.-H."/>
            <person name="Wang Z.-J."/>
        </authorList>
    </citation>
    <scope>NUCLEOTIDE SEQUENCE</scope>
    <source>
        <strain evidence="4">29W222</strain>
    </source>
</reference>
<dbReference type="PROSITE" id="PS50110">
    <property type="entry name" value="RESPONSE_REGULATORY"/>
    <property type="match status" value="1"/>
</dbReference>
<dbReference type="Gene3D" id="2.40.50.1020">
    <property type="entry name" value="LytTr DNA-binding domain"/>
    <property type="match status" value="1"/>
</dbReference>
<dbReference type="Pfam" id="PF00072">
    <property type="entry name" value="Response_reg"/>
    <property type="match status" value="1"/>
</dbReference>
<dbReference type="InterPro" id="IPR001789">
    <property type="entry name" value="Sig_transdc_resp-reg_receiver"/>
</dbReference>
<feature type="modified residue" description="4-aspartylphosphate" evidence="1">
    <location>
        <position position="54"/>
    </location>
</feature>
<dbReference type="Gene3D" id="3.40.50.2300">
    <property type="match status" value="1"/>
</dbReference>